<feature type="non-terminal residue" evidence="2">
    <location>
        <position position="260"/>
    </location>
</feature>
<feature type="non-terminal residue" evidence="2">
    <location>
        <position position="1"/>
    </location>
</feature>
<dbReference type="EMBL" id="JABANM010013901">
    <property type="protein sequence ID" value="KAF4733574.1"/>
    <property type="molecule type" value="Genomic_DNA"/>
</dbReference>
<sequence>VCLRFATTRVKYFKTALRPKILRLFTAAIEASFELPSEDILAKDSFQLNLVRFYAVLCSFEALVPQKLIHADLHARWMPKVLSDTSSDDFTVELVSGLVWTLPKESAEIEETVSALEENLRSTSARAYLPEGVSLRWLALTLFLDEYHNIKVGKDAVMRALPELTSEESFPRVGWLVAALMERYQIESADVNAIISKLECSETPLLEKVHLVQVLAAISTFLQLPRALAKILFRLRPRSTSDRSHTYALGICETFSWRAK</sequence>
<evidence type="ECO:0000313" key="3">
    <source>
        <dbReference type="Proteomes" id="UP000553632"/>
    </source>
</evidence>
<comment type="caution">
    <text evidence="2">The sequence shown here is derived from an EMBL/GenBank/DDBJ whole genome shotgun (WGS) entry which is preliminary data.</text>
</comment>
<keyword evidence="3" id="KW-1185">Reference proteome</keyword>
<evidence type="ECO:0000313" key="4">
    <source>
        <dbReference type="Proteomes" id="UP000574390"/>
    </source>
</evidence>
<proteinExistence type="predicted"/>
<evidence type="ECO:0000313" key="1">
    <source>
        <dbReference type="EMBL" id="KAF4733360.1"/>
    </source>
</evidence>
<name>A0A7J6SKT7_PEROL</name>
<organism evidence="2 4">
    <name type="scientific">Perkinsus olseni</name>
    <name type="common">Perkinsus atlanticus</name>
    <dbReference type="NCBI Taxonomy" id="32597"/>
    <lineage>
        <taxon>Eukaryota</taxon>
        <taxon>Sar</taxon>
        <taxon>Alveolata</taxon>
        <taxon>Perkinsozoa</taxon>
        <taxon>Perkinsea</taxon>
        <taxon>Perkinsida</taxon>
        <taxon>Perkinsidae</taxon>
        <taxon>Perkinsus</taxon>
    </lineage>
</organism>
<gene>
    <name evidence="2" type="ORF">FOZ62_010328</name>
    <name evidence="1" type="ORF">FOZ63_011339</name>
</gene>
<dbReference type="EMBL" id="JABANO010017516">
    <property type="protein sequence ID" value="KAF4733360.1"/>
    <property type="molecule type" value="Genomic_DNA"/>
</dbReference>
<protein>
    <submittedName>
        <fullName evidence="2">Uncharacterized protein</fullName>
    </submittedName>
</protein>
<dbReference type="Proteomes" id="UP000553632">
    <property type="component" value="Unassembled WGS sequence"/>
</dbReference>
<dbReference type="Proteomes" id="UP000574390">
    <property type="component" value="Unassembled WGS sequence"/>
</dbReference>
<reference evidence="3 4" key="1">
    <citation type="submission" date="2020-04" db="EMBL/GenBank/DDBJ databases">
        <title>Perkinsus olseni comparative genomics.</title>
        <authorList>
            <person name="Bogema D.R."/>
        </authorList>
    </citation>
    <scope>NUCLEOTIDE SEQUENCE [LARGE SCALE GENOMIC DNA]</scope>
    <source>
        <strain evidence="2">ATCC PRA-205</strain>
        <strain evidence="1 3">ATCC PRA-207</strain>
    </source>
</reference>
<dbReference type="AlphaFoldDB" id="A0A7J6SKT7"/>
<accession>A0A7J6SKT7</accession>
<evidence type="ECO:0000313" key="2">
    <source>
        <dbReference type="EMBL" id="KAF4733574.1"/>
    </source>
</evidence>